<organism evidence="1 2">
    <name type="scientific">Paenibacillus nasutitermitis</name>
    <dbReference type="NCBI Taxonomy" id="1652958"/>
    <lineage>
        <taxon>Bacteria</taxon>
        <taxon>Bacillati</taxon>
        <taxon>Bacillota</taxon>
        <taxon>Bacilli</taxon>
        <taxon>Bacillales</taxon>
        <taxon>Paenibacillaceae</taxon>
        <taxon>Paenibacillus</taxon>
    </lineage>
</organism>
<dbReference type="EMBL" id="BMHP01000001">
    <property type="protein sequence ID" value="GGD54840.1"/>
    <property type="molecule type" value="Genomic_DNA"/>
</dbReference>
<evidence type="ECO:0000313" key="1">
    <source>
        <dbReference type="EMBL" id="GGD54840.1"/>
    </source>
</evidence>
<protein>
    <recommendedName>
        <fullName evidence="3">Post-transcriptional regulator</fullName>
    </recommendedName>
</protein>
<dbReference type="Proteomes" id="UP000612456">
    <property type="component" value="Unassembled WGS sequence"/>
</dbReference>
<evidence type="ECO:0008006" key="3">
    <source>
        <dbReference type="Google" id="ProtNLM"/>
    </source>
</evidence>
<comment type="caution">
    <text evidence="1">The sequence shown here is derived from an EMBL/GenBank/DDBJ whole genome shotgun (WGS) entry which is preliminary data.</text>
</comment>
<reference evidence="1" key="2">
    <citation type="submission" date="2020-09" db="EMBL/GenBank/DDBJ databases">
        <authorList>
            <person name="Sun Q."/>
            <person name="Zhou Y."/>
        </authorList>
    </citation>
    <scope>NUCLEOTIDE SEQUENCE</scope>
    <source>
        <strain evidence="1">CGMCC 1.15178</strain>
    </source>
</reference>
<reference evidence="1" key="1">
    <citation type="journal article" date="2014" name="Int. J. Syst. Evol. Microbiol.">
        <title>Complete genome sequence of Corynebacterium casei LMG S-19264T (=DSM 44701T), isolated from a smear-ripened cheese.</title>
        <authorList>
            <consortium name="US DOE Joint Genome Institute (JGI-PGF)"/>
            <person name="Walter F."/>
            <person name="Albersmeier A."/>
            <person name="Kalinowski J."/>
            <person name="Ruckert C."/>
        </authorList>
    </citation>
    <scope>NUCLEOTIDE SEQUENCE</scope>
    <source>
        <strain evidence="1">CGMCC 1.15178</strain>
    </source>
</reference>
<name>A0A916YQS0_9BACL</name>
<dbReference type="RefSeq" id="WP_188989801.1">
    <property type="nucleotide sequence ID" value="NZ_BMHP01000001.1"/>
</dbReference>
<sequence length="87" mass="10095">MTIENETPMTNEEWVSTIESLCQSKAEEFRLVGYEYVSGKDIWECVSEKYAKTGEPMMHQVVNDILSLKVIKFMNFMTISAYKGTHF</sequence>
<dbReference type="AlphaFoldDB" id="A0A916YQS0"/>
<evidence type="ECO:0000313" key="2">
    <source>
        <dbReference type="Proteomes" id="UP000612456"/>
    </source>
</evidence>
<proteinExistence type="predicted"/>
<keyword evidence="2" id="KW-1185">Reference proteome</keyword>
<dbReference type="InterPro" id="IPR025716">
    <property type="entry name" value="Post-transcriptional_regulator"/>
</dbReference>
<accession>A0A916YQS0</accession>
<gene>
    <name evidence="1" type="ORF">GCM10010911_10610</name>
</gene>
<dbReference type="Pfam" id="PF13797">
    <property type="entry name" value="Post_transc_reg"/>
    <property type="match status" value="1"/>
</dbReference>